<comment type="similarity">
    <text evidence="1">Belongs to the LysR transcriptional regulatory family.</text>
</comment>
<dbReference type="GO" id="GO:0003677">
    <property type="term" value="F:DNA binding"/>
    <property type="evidence" value="ECO:0007669"/>
    <property type="project" value="UniProtKB-KW"/>
</dbReference>
<evidence type="ECO:0000313" key="6">
    <source>
        <dbReference type="Proteomes" id="UP000064920"/>
    </source>
</evidence>
<dbReference type="Gene3D" id="1.10.10.10">
    <property type="entry name" value="Winged helix-like DNA-binding domain superfamily/Winged helix DNA-binding domain"/>
    <property type="match status" value="1"/>
</dbReference>
<sequence length="305" mass="32742">MIDKLEMFMAVARAGHFGRAAKTLGITQPTLSAGIKQLEDQLGVTLILRGSRFGGLTPEGQRALHWAQRIVADTQQLRAEMHGTGAELSGQIRLAAIPSALTWAARLAAQMRKNHPNVRVTILSRTSLEILDMMEAHDIDAGLTYLDNEPLGDVVVEPIYIETPVAVTRADTPLAARPDMAWSDFDGLAMCLLTADMQGRRIIDAHFQNSGVTPDVRLESNSTVVLTRTVQETGWVTILSWDLATFLCAGTALKIIPITPQSLGQSVGLAAPRRASETPVLTALMAAAAHIATSKSPVTPSIKPA</sequence>
<dbReference type="CDD" id="cd05466">
    <property type="entry name" value="PBP2_LTTR_substrate"/>
    <property type="match status" value="1"/>
</dbReference>
<dbReference type="AlphaFoldDB" id="A0A0P0ADW9"/>
<reference evidence="5 6" key="1">
    <citation type="submission" date="2015-05" db="EMBL/GenBank/DDBJ databases">
        <authorList>
            <person name="Wang D.B."/>
            <person name="Wang M."/>
        </authorList>
    </citation>
    <scope>NUCLEOTIDE SEQUENCE [LARGE SCALE GENOMIC DNA]</scope>
    <source>
        <strain evidence="5 6">IMCC 12053</strain>
    </source>
</reference>
<name>A0A0P0ADW9_9RHOB</name>
<dbReference type="InterPro" id="IPR036390">
    <property type="entry name" value="WH_DNA-bd_sf"/>
</dbReference>
<dbReference type="SUPFAM" id="SSF46785">
    <property type="entry name" value="Winged helix' DNA-binding domain"/>
    <property type="match status" value="1"/>
</dbReference>
<proteinExistence type="inferred from homology"/>
<evidence type="ECO:0000256" key="4">
    <source>
        <dbReference type="ARBA" id="ARBA00023163"/>
    </source>
</evidence>
<dbReference type="Proteomes" id="UP000064920">
    <property type="component" value="Chromosome"/>
</dbReference>
<dbReference type="PATRIC" id="fig|1397108.4.peg.2805"/>
<accession>A0A0P0ADW9</accession>
<keyword evidence="2" id="KW-0805">Transcription regulation</keyword>
<dbReference type="RefSeq" id="WP_062219848.1">
    <property type="nucleotide sequence ID" value="NZ_CP012023.1"/>
</dbReference>
<dbReference type="GO" id="GO:0003700">
    <property type="term" value="F:DNA-binding transcription factor activity"/>
    <property type="evidence" value="ECO:0007669"/>
    <property type="project" value="InterPro"/>
</dbReference>
<dbReference type="Pfam" id="PF03466">
    <property type="entry name" value="LysR_substrate"/>
    <property type="match status" value="1"/>
</dbReference>
<evidence type="ECO:0000256" key="1">
    <source>
        <dbReference type="ARBA" id="ARBA00009437"/>
    </source>
</evidence>
<keyword evidence="3" id="KW-0238">DNA-binding</keyword>
<dbReference type="PRINTS" id="PR00039">
    <property type="entry name" value="HTHLYSR"/>
</dbReference>
<dbReference type="SUPFAM" id="SSF53850">
    <property type="entry name" value="Periplasmic binding protein-like II"/>
    <property type="match status" value="1"/>
</dbReference>
<evidence type="ECO:0000256" key="3">
    <source>
        <dbReference type="ARBA" id="ARBA00023125"/>
    </source>
</evidence>
<organism evidence="5 6">
    <name type="scientific">Celeribacter marinus</name>
    <dbReference type="NCBI Taxonomy" id="1397108"/>
    <lineage>
        <taxon>Bacteria</taxon>
        <taxon>Pseudomonadati</taxon>
        <taxon>Pseudomonadota</taxon>
        <taxon>Alphaproteobacteria</taxon>
        <taxon>Rhodobacterales</taxon>
        <taxon>Roseobacteraceae</taxon>
        <taxon>Celeribacter</taxon>
    </lineage>
</organism>
<dbReference type="PANTHER" id="PTHR30419">
    <property type="entry name" value="HTH-TYPE TRANSCRIPTIONAL REGULATOR YBHD"/>
    <property type="match status" value="1"/>
</dbReference>
<gene>
    <name evidence="5" type="ORF">IMCC12053_2743</name>
</gene>
<protein>
    <submittedName>
        <fullName evidence="5">Hydrogen peroxide-inducible activator</fullName>
    </submittedName>
</protein>
<dbReference type="InterPro" id="IPR000847">
    <property type="entry name" value="LysR_HTH_N"/>
</dbReference>
<evidence type="ECO:0000313" key="5">
    <source>
        <dbReference type="EMBL" id="ALI56690.1"/>
    </source>
</evidence>
<keyword evidence="6" id="KW-1185">Reference proteome</keyword>
<evidence type="ECO:0000256" key="2">
    <source>
        <dbReference type="ARBA" id="ARBA00023015"/>
    </source>
</evidence>
<dbReference type="Pfam" id="PF00126">
    <property type="entry name" value="HTH_1"/>
    <property type="match status" value="1"/>
</dbReference>
<dbReference type="PANTHER" id="PTHR30419:SF31">
    <property type="entry name" value="BLR3139 PROTEIN"/>
    <property type="match status" value="1"/>
</dbReference>
<dbReference type="InterPro" id="IPR036388">
    <property type="entry name" value="WH-like_DNA-bd_sf"/>
</dbReference>
<dbReference type="Gene3D" id="3.40.190.290">
    <property type="match status" value="1"/>
</dbReference>
<dbReference type="InterPro" id="IPR050950">
    <property type="entry name" value="HTH-type_LysR_regulators"/>
</dbReference>
<dbReference type="FunFam" id="1.10.10.10:FF:000001">
    <property type="entry name" value="LysR family transcriptional regulator"/>
    <property type="match status" value="1"/>
</dbReference>
<dbReference type="KEGG" id="cmar:IMCC12053_2743"/>
<dbReference type="OrthoDB" id="9815174at2"/>
<dbReference type="InterPro" id="IPR005119">
    <property type="entry name" value="LysR_subst-bd"/>
</dbReference>
<dbReference type="PROSITE" id="PS50931">
    <property type="entry name" value="HTH_LYSR"/>
    <property type="match status" value="1"/>
</dbReference>
<dbReference type="GO" id="GO:0005829">
    <property type="term" value="C:cytosol"/>
    <property type="evidence" value="ECO:0007669"/>
    <property type="project" value="TreeGrafter"/>
</dbReference>
<keyword evidence="4" id="KW-0804">Transcription</keyword>
<dbReference type="EMBL" id="CP012023">
    <property type="protein sequence ID" value="ALI56690.1"/>
    <property type="molecule type" value="Genomic_DNA"/>
</dbReference>
<dbReference type="STRING" id="1397108.IMCC12053_2743"/>